<name>A0A0L8HWN5_OCTBM</name>
<dbReference type="EMBL" id="KQ417122">
    <property type="protein sequence ID" value="KOF93611.1"/>
    <property type="molecule type" value="Genomic_DNA"/>
</dbReference>
<gene>
    <name evidence="1" type="ORF">OCBIM_22003909mg</name>
</gene>
<protein>
    <submittedName>
        <fullName evidence="1">Uncharacterized protein</fullName>
    </submittedName>
</protein>
<evidence type="ECO:0000313" key="1">
    <source>
        <dbReference type="EMBL" id="KOF93611.1"/>
    </source>
</evidence>
<reference evidence="1" key="1">
    <citation type="submission" date="2015-07" db="EMBL/GenBank/DDBJ databases">
        <title>MeaNS - Measles Nucleotide Surveillance Program.</title>
        <authorList>
            <person name="Tran T."/>
            <person name="Druce J."/>
        </authorList>
    </citation>
    <scope>NUCLEOTIDE SEQUENCE</scope>
    <source>
        <strain evidence="1">UCB-OBI-ISO-001</strain>
        <tissue evidence="1">Gonad</tissue>
    </source>
</reference>
<organism evidence="1">
    <name type="scientific">Octopus bimaculoides</name>
    <name type="common">California two-spotted octopus</name>
    <dbReference type="NCBI Taxonomy" id="37653"/>
    <lineage>
        <taxon>Eukaryota</taxon>
        <taxon>Metazoa</taxon>
        <taxon>Spiralia</taxon>
        <taxon>Lophotrochozoa</taxon>
        <taxon>Mollusca</taxon>
        <taxon>Cephalopoda</taxon>
        <taxon>Coleoidea</taxon>
        <taxon>Octopodiformes</taxon>
        <taxon>Octopoda</taxon>
        <taxon>Incirrata</taxon>
        <taxon>Octopodidae</taxon>
        <taxon>Octopus</taxon>
    </lineage>
</organism>
<accession>A0A0L8HWN5</accession>
<dbReference type="AlphaFoldDB" id="A0A0L8HWN5"/>
<sequence length="67" mass="7842">MNGKYKNTSLLHEFTEKCAQAGFELKIMSYVKYSISPDVEQTRFSLLFLGYVFILSLSQWGNKKRQK</sequence>
<proteinExistence type="predicted"/>